<dbReference type="PaxDb" id="589924-Ferp_2258"/>
<dbReference type="GO" id="GO:0016787">
    <property type="term" value="F:hydrolase activity"/>
    <property type="evidence" value="ECO:0007669"/>
    <property type="project" value="UniProtKB-KW"/>
</dbReference>
<dbReference type="InterPro" id="IPR006680">
    <property type="entry name" value="Amidohydro-rel"/>
</dbReference>
<reference evidence="2 3" key="2">
    <citation type="journal article" date="2011" name="Stand. Genomic Sci.">
        <title>Complete genome sequence of Ferroglobus placidus AEDII12DO.</title>
        <authorList>
            <person name="Anderson I."/>
            <person name="Risso C."/>
            <person name="Holmes D."/>
            <person name="Lucas S."/>
            <person name="Copeland A."/>
            <person name="Lapidus A."/>
            <person name="Cheng J.F."/>
            <person name="Bruce D."/>
            <person name="Goodwin L."/>
            <person name="Pitluck S."/>
            <person name="Saunders E."/>
            <person name="Brettin T."/>
            <person name="Detter J.C."/>
            <person name="Han C."/>
            <person name="Tapia R."/>
            <person name="Larimer F."/>
            <person name="Land M."/>
            <person name="Hauser L."/>
            <person name="Woyke T."/>
            <person name="Lovley D."/>
            <person name="Kyrpides N."/>
            <person name="Ivanova N."/>
        </authorList>
    </citation>
    <scope>NUCLEOTIDE SEQUENCE [LARGE SCALE GENOMIC DNA]</scope>
    <source>
        <strain evidence="3">DSM 10642 / AEDII12DO</strain>
    </source>
</reference>
<dbReference type="KEGG" id="fpl:Ferp_2258"/>
<feature type="domain" description="Amidohydrolase-related" evidence="1">
    <location>
        <begin position="37"/>
        <end position="264"/>
    </location>
</feature>
<dbReference type="OrthoDB" id="42910at2157"/>
<dbReference type="Gene3D" id="3.20.20.140">
    <property type="entry name" value="Metal-dependent hydrolases"/>
    <property type="match status" value="1"/>
</dbReference>
<dbReference type="EMBL" id="CP001899">
    <property type="protein sequence ID" value="ADC66382.1"/>
    <property type="molecule type" value="Genomic_DNA"/>
</dbReference>
<dbReference type="STRING" id="589924.Ferp_2258"/>
<dbReference type="InterPro" id="IPR032466">
    <property type="entry name" value="Metal_Hydrolase"/>
</dbReference>
<keyword evidence="3" id="KW-1185">Reference proteome</keyword>
<evidence type="ECO:0000313" key="3">
    <source>
        <dbReference type="Proteomes" id="UP000002613"/>
    </source>
</evidence>
<dbReference type="AlphaFoldDB" id="D3S1B8"/>
<accession>D3S1B8</accession>
<proteinExistence type="predicted"/>
<dbReference type="RefSeq" id="WP_012966720.1">
    <property type="nucleotide sequence ID" value="NC_013849.1"/>
</dbReference>
<dbReference type="SUPFAM" id="SSF51556">
    <property type="entry name" value="Metallo-dependent hydrolases"/>
    <property type="match status" value="1"/>
</dbReference>
<evidence type="ECO:0000313" key="2">
    <source>
        <dbReference type="EMBL" id="ADC66382.1"/>
    </source>
</evidence>
<protein>
    <submittedName>
        <fullName evidence="2">Amidohydrolase</fullName>
    </submittedName>
</protein>
<keyword evidence="2" id="KW-0378">Hydrolase</keyword>
<dbReference type="HOGENOM" id="CLU_012358_1_0_2"/>
<dbReference type="Pfam" id="PF01979">
    <property type="entry name" value="Amidohydro_1"/>
    <property type="match status" value="1"/>
</dbReference>
<reference evidence="3" key="1">
    <citation type="submission" date="2010-02" db="EMBL/GenBank/DDBJ databases">
        <title>Complete sequence of Ferroglobus placidus DSM 10642.</title>
        <authorList>
            <consortium name="US DOE Joint Genome Institute"/>
            <person name="Lucas S."/>
            <person name="Copeland A."/>
            <person name="Lapidus A."/>
            <person name="Cheng J.-F."/>
            <person name="Bruce D."/>
            <person name="Goodwin L."/>
            <person name="Pitluck S."/>
            <person name="Saunders E."/>
            <person name="Brettin T."/>
            <person name="Detter J.C."/>
            <person name="Han C."/>
            <person name="Tapia R."/>
            <person name="Larimer F."/>
            <person name="Land M."/>
            <person name="Hauser L."/>
            <person name="Kyrpides N."/>
            <person name="Ivanova N."/>
            <person name="Holmes D."/>
            <person name="Lovley D."/>
            <person name="Kyrpides N."/>
            <person name="Anderson I.J."/>
            <person name="Woyke T."/>
        </authorList>
    </citation>
    <scope>NUCLEOTIDE SEQUENCE [LARGE SCALE GENOMIC DNA]</scope>
    <source>
        <strain evidence="3">DSM 10642 / AEDII12DO</strain>
    </source>
</reference>
<organism evidence="2 3">
    <name type="scientific">Ferroglobus placidus (strain DSM 10642 / AEDII12DO)</name>
    <dbReference type="NCBI Taxonomy" id="589924"/>
    <lineage>
        <taxon>Archaea</taxon>
        <taxon>Methanobacteriati</taxon>
        <taxon>Methanobacteriota</taxon>
        <taxon>Archaeoglobi</taxon>
        <taxon>Archaeoglobales</taxon>
        <taxon>Archaeoglobaceae</taxon>
        <taxon>Ferroglobus</taxon>
    </lineage>
</organism>
<dbReference type="GeneID" id="8779797"/>
<gene>
    <name evidence="2" type="ordered locus">Ferp_2258</name>
</gene>
<evidence type="ECO:0000259" key="1">
    <source>
        <dbReference type="Pfam" id="PF01979"/>
    </source>
</evidence>
<dbReference type="Proteomes" id="UP000002613">
    <property type="component" value="Chromosome"/>
</dbReference>
<dbReference type="eggNOG" id="arCOG00692">
    <property type="taxonomic scope" value="Archaea"/>
</dbReference>
<name>D3S1B8_FERPA</name>
<sequence length="317" mass="35937">MKCIFVESGETGEIVFEENRIVFEPKKVEPSYVIFRSFVNAHTHLGDSVAKDPERTSLEKLVGPGGYKFKVLSSAKEEEIVEEMKRSIELAYKSGATEVFDFREGGIKGFELLTRADRRGIVRAFTRPGNLEEAEILSEKSYGFGFSSVRDHDISFLEECREIAKKKKILFAIHAGEKDNEDVEGAIALEPDILVHMNMAEKSLLKKAMDEGIIIVSCARSNAFFGLLNLENLRILSEYDNWMIGTDNVMISTPSILDEFKFLSYFVPEEKIYRAVARGKSFVVARMDKIHGSRNYLRSLKRLESCDIVMIAEIEFG</sequence>